<evidence type="ECO:0000313" key="6">
    <source>
        <dbReference type="Proteomes" id="UP000264310"/>
    </source>
</evidence>
<organism evidence="5 6">
    <name type="scientific">Fulvimarina endophytica</name>
    <dbReference type="NCBI Taxonomy" id="2293836"/>
    <lineage>
        <taxon>Bacteria</taxon>
        <taxon>Pseudomonadati</taxon>
        <taxon>Pseudomonadota</taxon>
        <taxon>Alphaproteobacteria</taxon>
        <taxon>Hyphomicrobiales</taxon>
        <taxon>Aurantimonadaceae</taxon>
        <taxon>Fulvimarina</taxon>
    </lineage>
</organism>
<dbReference type="InterPro" id="IPR000160">
    <property type="entry name" value="GGDEF_dom"/>
</dbReference>
<evidence type="ECO:0000256" key="2">
    <source>
        <dbReference type="ARBA" id="ARBA00034247"/>
    </source>
</evidence>
<dbReference type="GO" id="GO:1902201">
    <property type="term" value="P:negative regulation of bacterial-type flagellum-dependent cell motility"/>
    <property type="evidence" value="ECO:0007669"/>
    <property type="project" value="TreeGrafter"/>
</dbReference>
<dbReference type="PANTHER" id="PTHR45138:SF9">
    <property type="entry name" value="DIGUANYLATE CYCLASE DGCM-RELATED"/>
    <property type="match status" value="1"/>
</dbReference>
<dbReference type="Proteomes" id="UP000264310">
    <property type="component" value="Unassembled WGS sequence"/>
</dbReference>
<dbReference type="OrthoDB" id="9812260at2"/>
<evidence type="ECO:0000313" key="5">
    <source>
        <dbReference type="EMBL" id="RFC63755.1"/>
    </source>
</evidence>
<feature type="transmembrane region" description="Helical" evidence="3">
    <location>
        <begin position="64"/>
        <end position="84"/>
    </location>
</feature>
<dbReference type="CDD" id="cd01949">
    <property type="entry name" value="GGDEF"/>
    <property type="match status" value="1"/>
</dbReference>
<evidence type="ECO:0000256" key="3">
    <source>
        <dbReference type="SAM" id="Phobius"/>
    </source>
</evidence>
<keyword evidence="3" id="KW-0812">Transmembrane</keyword>
<keyword evidence="6" id="KW-1185">Reference proteome</keyword>
<dbReference type="GO" id="GO:0043709">
    <property type="term" value="P:cell adhesion involved in single-species biofilm formation"/>
    <property type="evidence" value="ECO:0007669"/>
    <property type="project" value="TreeGrafter"/>
</dbReference>
<dbReference type="SUPFAM" id="SSF55073">
    <property type="entry name" value="Nucleotide cyclase"/>
    <property type="match status" value="1"/>
</dbReference>
<dbReference type="InterPro" id="IPR043128">
    <property type="entry name" value="Rev_trsase/Diguanyl_cyclase"/>
</dbReference>
<feature type="transmembrane region" description="Helical" evidence="3">
    <location>
        <begin position="151"/>
        <end position="170"/>
    </location>
</feature>
<comment type="catalytic activity">
    <reaction evidence="2">
        <text>2 GTP = 3',3'-c-di-GMP + 2 diphosphate</text>
        <dbReference type="Rhea" id="RHEA:24898"/>
        <dbReference type="ChEBI" id="CHEBI:33019"/>
        <dbReference type="ChEBI" id="CHEBI:37565"/>
        <dbReference type="ChEBI" id="CHEBI:58805"/>
        <dbReference type="EC" id="2.7.7.65"/>
    </reaction>
</comment>
<dbReference type="Gene3D" id="3.30.70.270">
    <property type="match status" value="1"/>
</dbReference>
<accession>A0A371X3E9</accession>
<feature type="transmembrane region" description="Helical" evidence="3">
    <location>
        <begin position="96"/>
        <end position="113"/>
    </location>
</feature>
<dbReference type="EMBL" id="QURL01000004">
    <property type="protein sequence ID" value="RFC63755.1"/>
    <property type="molecule type" value="Genomic_DNA"/>
</dbReference>
<feature type="transmembrane region" description="Helical" evidence="3">
    <location>
        <begin position="37"/>
        <end position="58"/>
    </location>
</feature>
<dbReference type="InterPro" id="IPR029787">
    <property type="entry name" value="Nucleotide_cyclase"/>
</dbReference>
<gene>
    <name evidence="5" type="ORF">DYI37_10145</name>
</gene>
<dbReference type="RefSeq" id="WP_116683481.1">
    <property type="nucleotide sequence ID" value="NZ_QURL01000004.1"/>
</dbReference>
<reference evidence="5 6" key="1">
    <citation type="submission" date="2018-08" db="EMBL/GenBank/DDBJ databases">
        <title>Fulvimarina sp. 85, whole genome shotgun sequence.</title>
        <authorList>
            <person name="Tuo L."/>
        </authorList>
    </citation>
    <scope>NUCLEOTIDE SEQUENCE [LARGE SCALE GENOMIC DNA]</scope>
    <source>
        <strain evidence="5 6">85</strain>
    </source>
</reference>
<proteinExistence type="predicted"/>
<keyword evidence="3" id="KW-1133">Transmembrane helix</keyword>
<feature type="transmembrane region" description="Helical" evidence="3">
    <location>
        <begin position="6"/>
        <end position="25"/>
    </location>
</feature>
<dbReference type="NCBIfam" id="TIGR00254">
    <property type="entry name" value="GGDEF"/>
    <property type="match status" value="1"/>
</dbReference>
<keyword evidence="3" id="KW-0472">Membrane</keyword>
<dbReference type="PROSITE" id="PS50887">
    <property type="entry name" value="GGDEF"/>
    <property type="match status" value="1"/>
</dbReference>
<name>A0A371X3E9_9HYPH</name>
<comment type="caution">
    <text evidence="5">The sequence shown here is derived from an EMBL/GenBank/DDBJ whole genome shotgun (WGS) entry which is preliminary data.</text>
</comment>
<feature type="domain" description="GGDEF" evidence="4">
    <location>
        <begin position="243"/>
        <end position="374"/>
    </location>
</feature>
<evidence type="ECO:0000256" key="1">
    <source>
        <dbReference type="ARBA" id="ARBA00012528"/>
    </source>
</evidence>
<dbReference type="InterPro" id="IPR050469">
    <property type="entry name" value="Diguanylate_Cyclase"/>
</dbReference>
<dbReference type="GO" id="GO:0052621">
    <property type="term" value="F:diguanylate cyclase activity"/>
    <property type="evidence" value="ECO:0007669"/>
    <property type="project" value="UniProtKB-EC"/>
</dbReference>
<dbReference type="AlphaFoldDB" id="A0A371X3E9"/>
<feature type="transmembrane region" description="Helical" evidence="3">
    <location>
        <begin position="182"/>
        <end position="205"/>
    </location>
</feature>
<evidence type="ECO:0000259" key="4">
    <source>
        <dbReference type="PROSITE" id="PS50887"/>
    </source>
</evidence>
<sequence>MLSPIVTSLSIITVSLMFGAALLVAWRQFGLRAHAPLWALSFMFSAVGHGVRIIGVMAPEYQSVNAMLACHASIGSFALLAMGFRARAGMDNRLTAFLWILTSAAVLALWILQPVEWRYGSRFVTGAADAALVSLIVLMPRGGRLSPSIRAALSLYGLYVLSVGVAGWLARPGGTISEDAFVILLSLGTPTGMIATGVLTLFILAADLAGDLRKQAQYDYLTGLLNRRGFEEELAVKYAATNKAGFIVATDLDRFKSVNDRFGHATGDEVIRRFAEHIRSYLGPDDLAGRMGGEEFAIFLASRDGRETLSRIETLRNEVPGRFTDIDMPDPITASFGIVRLKPEETFQQAYARADESLYRSKRAGRNRTFADMGEAA</sequence>
<dbReference type="FunFam" id="3.30.70.270:FF:000001">
    <property type="entry name" value="Diguanylate cyclase domain protein"/>
    <property type="match status" value="1"/>
</dbReference>
<dbReference type="SMART" id="SM00267">
    <property type="entry name" value="GGDEF"/>
    <property type="match status" value="1"/>
</dbReference>
<dbReference type="Pfam" id="PF00990">
    <property type="entry name" value="GGDEF"/>
    <property type="match status" value="1"/>
</dbReference>
<protein>
    <recommendedName>
        <fullName evidence="1">diguanylate cyclase</fullName>
        <ecNumber evidence="1">2.7.7.65</ecNumber>
    </recommendedName>
</protein>
<dbReference type="GO" id="GO:0005886">
    <property type="term" value="C:plasma membrane"/>
    <property type="evidence" value="ECO:0007669"/>
    <property type="project" value="TreeGrafter"/>
</dbReference>
<dbReference type="EC" id="2.7.7.65" evidence="1"/>
<feature type="transmembrane region" description="Helical" evidence="3">
    <location>
        <begin position="119"/>
        <end position="139"/>
    </location>
</feature>
<dbReference type="PANTHER" id="PTHR45138">
    <property type="entry name" value="REGULATORY COMPONENTS OF SENSORY TRANSDUCTION SYSTEM"/>
    <property type="match status" value="1"/>
</dbReference>